<comment type="subcellular location">
    <subcellularLocation>
        <location evidence="2">Cytoplasm</location>
    </subcellularLocation>
</comment>
<evidence type="ECO:0000256" key="2">
    <source>
        <dbReference type="HAMAP-Rule" id="MF_01820"/>
    </source>
</evidence>
<dbReference type="PROSITE" id="PS00675">
    <property type="entry name" value="SIGMA54_INTERACT_1"/>
    <property type="match status" value="1"/>
</dbReference>
<dbReference type="InterPro" id="IPR025662">
    <property type="entry name" value="Sigma_54_int_dom_ATP-bd_1"/>
</dbReference>
<dbReference type="KEGG" id="euz:DVS28_a1233"/>
<dbReference type="GO" id="GO:0005737">
    <property type="term" value="C:cytoplasm"/>
    <property type="evidence" value="ECO:0007669"/>
    <property type="project" value="UniProtKB-SubCell"/>
</dbReference>
<keyword evidence="2" id="KW-0378">Hydrolase</keyword>
<accession>A0A346XUN6</accession>
<keyword evidence="1 2" id="KW-0690">Ribosome biogenesis</keyword>
<gene>
    <name evidence="2" type="primary">rsgA</name>
    <name evidence="4" type="ORF">DVS28_a1233</name>
</gene>
<sequence length="346" mass="36687">MSDEAITAVQGGELFGLEGLGWDAGWADLQHDAEVGAGTDPRAGRIARTHRVGFDVFTRAGRLFAVTKARQRDPMRAPATGDWVVLADVADIDEPVIAGVLDRRSAVVRRDPADRAAPQVLAANADVVAVVQGADRPINPRRLERQLAVAHGSEARVVVVLSKSDLDPDGDVARQLRQAAIGQEVLVTGANSGVGIDELDAMTEGCRTLVLLGESGAGKSSLVNAVLGHEATAVGVVREGDSKGRHTTTRRTLLPLPTGGALLDTPGVRAVGLWPGWADLDAVFPEIAEAAESCRFSDCSHRREPGCGVTGAVEDGTVLADRIEAWRALDDELEATRTEVERKDWR</sequence>
<keyword evidence="5" id="KW-1185">Reference proteome</keyword>
<dbReference type="EMBL" id="CP031165">
    <property type="protein sequence ID" value="AXV05933.1"/>
    <property type="molecule type" value="Genomic_DNA"/>
</dbReference>
<evidence type="ECO:0000313" key="4">
    <source>
        <dbReference type="EMBL" id="AXV05933.1"/>
    </source>
</evidence>
<dbReference type="InterPro" id="IPR010914">
    <property type="entry name" value="RsgA_GTPase_dom"/>
</dbReference>
<name>A0A346XUN6_9ACTN</name>
<feature type="binding site" evidence="2">
    <location>
        <position position="294"/>
    </location>
    <ligand>
        <name>Zn(2+)</name>
        <dbReference type="ChEBI" id="CHEBI:29105"/>
    </ligand>
</feature>
<dbReference type="PANTHER" id="PTHR32120:SF10">
    <property type="entry name" value="SMALL RIBOSOMAL SUBUNIT BIOGENESIS GTPASE RSGA"/>
    <property type="match status" value="1"/>
</dbReference>
<dbReference type="GO" id="GO:0003924">
    <property type="term" value="F:GTPase activity"/>
    <property type="evidence" value="ECO:0007669"/>
    <property type="project" value="UniProtKB-UniRule"/>
</dbReference>
<comment type="cofactor">
    <cofactor evidence="2">
        <name>Zn(2+)</name>
        <dbReference type="ChEBI" id="CHEBI:29105"/>
    </cofactor>
    <text evidence="2">Binds 1 zinc ion per subunit.</text>
</comment>
<dbReference type="CDD" id="cd01854">
    <property type="entry name" value="YjeQ_EngC"/>
    <property type="match status" value="1"/>
</dbReference>
<feature type="binding site" evidence="2">
    <location>
        <position position="299"/>
    </location>
    <ligand>
        <name>Zn(2+)</name>
        <dbReference type="ChEBI" id="CHEBI:29105"/>
    </ligand>
</feature>
<proteinExistence type="inferred from homology"/>
<evidence type="ECO:0000256" key="1">
    <source>
        <dbReference type="ARBA" id="ARBA00022517"/>
    </source>
</evidence>
<reference evidence="4 5" key="1">
    <citation type="submission" date="2018-09" db="EMBL/GenBank/DDBJ databases">
        <title>Complete genome sequence of Euzebya sp. DY32-46 isolated from seawater of Pacific Ocean.</title>
        <authorList>
            <person name="Xu L."/>
            <person name="Wu Y.-H."/>
            <person name="Xu X.-W."/>
        </authorList>
    </citation>
    <scope>NUCLEOTIDE SEQUENCE [LARGE SCALE GENOMIC DNA]</scope>
    <source>
        <strain evidence="4 5">DY32-46</strain>
    </source>
</reference>
<dbReference type="Proteomes" id="UP000264006">
    <property type="component" value="Chromosome"/>
</dbReference>
<dbReference type="AlphaFoldDB" id="A0A346XUN6"/>
<dbReference type="GO" id="GO:0019843">
    <property type="term" value="F:rRNA binding"/>
    <property type="evidence" value="ECO:0007669"/>
    <property type="project" value="UniProtKB-KW"/>
</dbReference>
<keyword evidence="2" id="KW-0547">Nucleotide-binding</keyword>
<comment type="subunit">
    <text evidence="2">Monomer. Associates with 30S ribosomal subunit, binds 16S rRNA.</text>
</comment>
<evidence type="ECO:0000313" key="5">
    <source>
        <dbReference type="Proteomes" id="UP000264006"/>
    </source>
</evidence>
<dbReference type="SUPFAM" id="SSF52540">
    <property type="entry name" value="P-loop containing nucleoside triphosphate hydrolases"/>
    <property type="match status" value="1"/>
</dbReference>
<comment type="function">
    <text evidence="2">One of several proteins that assist in the late maturation steps of the functional core of the 30S ribosomal subunit. Helps release RbfA from mature subunits. May play a role in the assembly of ribosomal proteins into the subunit. Circularly permuted GTPase that catalyzes slow GTP hydrolysis, GTPase activity is stimulated by the 30S ribosomal subunit.</text>
</comment>
<feature type="binding site" evidence="2">
    <location>
        <position position="307"/>
    </location>
    <ligand>
        <name>Zn(2+)</name>
        <dbReference type="ChEBI" id="CHEBI:29105"/>
    </ligand>
</feature>
<dbReference type="InterPro" id="IPR004881">
    <property type="entry name" value="Ribosome_biogen_GTPase_RsgA"/>
</dbReference>
<dbReference type="GO" id="GO:0005525">
    <property type="term" value="F:GTP binding"/>
    <property type="evidence" value="ECO:0007669"/>
    <property type="project" value="UniProtKB-UniRule"/>
</dbReference>
<dbReference type="EC" id="3.6.1.-" evidence="2"/>
<dbReference type="PANTHER" id="PTHR32120">
    <property type="entry name" value="SMALL RIBOSOMAL SUBUNIT BIOGENESIS GTPASE RSGA"/>
    <property type="match status" value="1"/>
</dbReference>
<dbReference type="Gene3D" id="1.10.40.50">
    <property type="entry name" value="Probable gtpase engc, domain 3"/>
    <property type="match status" value="1"/>
</dbReference>
<feature type="domain" description="EngC GTPase" evidence="3">
    <location>
        <begin position="123"/>
        <end position="269"/>
    </location>
</feature>
<feature type="binding site" evidence="2">
    <location>
        <begin position="162"/>
        <end position="165"/>
    </location>
    <ligand>
        <name>GTP</name>
        <dbReference type="ChEBI" id="CHEBI:37565"/>
    </ligand>
</feature>
<keyword evidence="2" id="KW-0342">GTP-binding</keyword>
<dbReference type="Pfam" id="PF03193">
    <property type="entry name" value="RsgA_GTPase"/>
    <property type="match status" value="1"/>
</dbReference>
<dbReference type="PROSITE" id="PS50936">
    <property type="entry name" value="ENGC_GTPASE"/>
    <property type="match status" value="1"/>
</dbReference>
<keyword evidence="2" id="KW-0699">rRNA-binding</keyword>
<dbReference type="GO" id="GO:0046872">
    <property type="term" value="F:metal ion binding"/>
    <property type="evidence" value="ECO:0007669"/>
    <property type="project" value="UniProtKB-KW"/>
</dbReference>
<dbReference type="OrthoDB" id="9809485at2"/>
<keyword evidence="2" id="KW-0862">Zinc</keyword>
<comment type="similarity">
    <text evidence="2">Belongs to the TRAFAC class YlqF/YawG GTPase family. RsgA subfamily.</text>
</comment>
<keyword evidence="2" id="KW-0963">Cytoplasm</keyword>
<dbReference type="Gene3D" id="3.40.50.300">
    <property type="entry name" value="P-loop containing nucleotide triphosphate hydrolases"/>
    <property type="match status" value="1"/>
</dbReference>
<keyword evidence="2" id="KW-0479">Metal-binding</keyword>
<evidence type="ECO:0000259" key="3">
    <source>
        <dbReference type="PROSITE" id="PS50936"/>
    </source>
</evidence>
<feature type="binding site" evidence="2">
    <location>
        <position position="301"/>
    </location>
    <ligand>
        <name>Zn(2+)</name>
        <dbReference type="ChEBI" id="CHEBI:29105"/>
    </ligand>
</feature>
<keyword evidence="2" id="KW-0694">RNA-binding</keyword>
<dbReference type="InterPro" id="IPR027417">
    <property type="entry name" value="P-loop_NTPase"/>
</dbReference>
<dbReference type="NCBIfam" id="TIGR00157">
    <property type="entry name" value="ribosome small subunit-dependent GTPase A"/>
    <property type="match status" value="1"/>
</dbReference>
<dbReference type="HAMAP" id="MF_01820">
    <property type="entry name" value="GTPase_RsgA"/>
    <property type="match status" value="1"/>
</dbReference>
<organism evidence="4 5">
    <name type="scientific">Euzebya pacifica</name>
    <dbReference type="NCBI Taxonomy" id="1608957"/>
    <lineage>
        <taxon>Bacteria</taxon>
        <taxon>Bacillati</taxon>
        <taxon>Actinomycetota</taxon>
        <taxon>Nitriliruptoria</taxon>
        <taxon>Euzebyales</taxon>
    </lineage>
</organism>
<dbReference type="GO" id="GO:0042274">
    <property type="term" value="P:ribosomal small subunit biogenesis"/>
    <property type="evidence" value="ECO:0007669"/>
    <property type="project" value="UniProtKB-UniRule"/>
</dbReference>
<protein>
    <recommendedName>
        <fullName evidence="2">Small ribosomal subunit biogenesis GTPase RsgA</fullName>
        <ecNumber evidence="2">3.6.1.-</ecNumber>
    </recommendedName>
</protein>
<dbReference type="RefSeq" id="WP_114590662.1">
    <property type="nucleotide sequence ID" value="NZ_CP031165.1"/>
</dbReference>
<feature type="binding site" evidence="2">
    <location>
        <begin position="213"/>
        <end position="221"/>
    </location>
    <ligand>
        <name>GTP</name>
        <dbReference type="ChEBI" id="CHEBI:37565"/>
    </ligand>
</feature>